<reference evidence="15 16" key="1">
    <citation type="submission" date="2005-10" db="EMBL/GenBank/DDBJ databases">
        <title>Complete sequence of Geobacter metallireducens GS-15.</title>
        <authorList>
            <consortium name="US DOE Joint Genome Institute"/>
            <person name="Copeland A."/>
            <person name="Lucas S."/>
            <person name="Lapidus A."/>
            <person name="Barry K."/>
            <person name="Detter J.C."/>
            <person name="Glavina T."/>
            <person name="Hammon N."/>
            <person name="Israni S."/>
            <person name="Pitluck S."/>
            <person name="Di Bartolo G."/>
            <person name="Chain P."/>
            <person name="Schmutz J."/>
            <person name="Larimer F."/>
            <person name="Land M."/>
            <person name="Kyrpides N."/>
            <person name="Ivanova N."/>
            <person name="Richardson P."/>
        </authorList>
    </citation>
    <scope>NUCLEOTIDE SEQUENCE [LARGE SCALE GENOMIC DNA]</scope>
    <source>
        <strain evidence="16">ATCC 53774 / DSM 7210 / GS-15</strain>
    </source>
</reference>
<feature type="binding site" evidence="13">
    <location>
        <position position="168"/>
    </location>
    <ligand>
        <name>molybdate</name>
        <dbReference type="ChEBI" id="CHEBI:36264"/>
    </ligand>
</feature>
<dbReference type="Proteomes" id="UP000007073">
    <property type="component" value="Chromosome"/>
</dbReference>
<keyword evidence="5 13" id="KW-0479">Metal-binding</keyword>
<comment type="similarity">
    <text evidence="2">Belongs to the bacterial solute-binding protein ModA family.</text>
</comment>
<evidence type="ECO:0000256" key="7">
    <source>
        <dbReference type="ARBA" id="ARBA00023136"/>
    </source>
</evidence>
<dbReference type="CDD" id="cd00993">
    <property type="entry name" value="PBP2_ModA_like"/>
    <property type="match status" value="1"/>
</dbReference>
<dbReference type="STRING" id="269799.Gmet_0512"/>
<evidence type="ECO:0000256" key="9">
    <source>
        <dbReference type="ARBA" id="ARBA00056002"/>
    </source>
</evidence>
<keyword evidence="13" id="KW-0500">Molybdenum</keyword>
<feature type="binding site" evidence="13">
    <location>
        <position position="35"/>
    </location>
    <ligand>
        <name>molybdate</name>
        <dbReference type="ChEBI" id="CHEBI:36264"/>
    </ligand>
</feature>
<evidence type="ECO:0000256" key="13">
    <source>
        <dbReference type="PIRSR" id="PIRSR004846-1"/>
    </source>
</evidence>
<keyword evidence="3" id="KW-0813">Transport</keyword>
<gene>
    <name evidence="15" type="primary">modA</name>
    <name evidence="15" type="ordered locus">Gmet_0512</name>
</gene>
<evidence type="ECO:0000313" key="15">
    <source>
        <dbReference type="EMBL" id="ABB30755.1"/>
    </source>
</evidence>
<dbReference type="KEGG" id="gme:Gmet_0512"/>
<dbReference type="GO" id="GO:0030973">
    <property type="term" value="F:molybdate ion binding"/>
    <property type="evidence" value="ECO:0007669"/>
    <property type="project" value="TreeGrafter"/>
</dbReference>
<name>Q39YB9_GEOMG</name>
<evidence type="ECO:0000313" key="16">
    <source>
        <dbReference type="Proteomes" id="UP000007073"/>
    </source>
</evidence>
<keyword evidence="6 14" id="KW-0732">Signal</keyword>
<accession>Q39YB9</accession>
<feature type="binding site" evidence="13">
    <location>
        <position position="186"/>
    </location>
    <ligand>
        <name>molybdate</name>
        <dbReference type="ChEBI" id="CHEBI:36264"/>
    </ligand>
</feature>
<keyword evidence="4" id="KW-1003">Cell membrane</keyword>
<dbReference type="HOGENOM" id="CLU_065520_3_1_7"/>
<proteinExistence type="inferred from homology"/>
<keyword evidence="16" id="KW-1185">Reference proteome</keyword>
<dbReference type="GO" id="GO:0046872">
    <property type="term" value="F:metal ion binding"/>
    <property type="evidence" value="ECO:0007669"/>
    <property type="project" value="UniProtKB-KW"/>
</dbReference>
<comment type="function">
    <text evidence="9">Involved in the transport of molybdenum into the cell. Part of the binding-protein-dependent transport system ModABCD.</text>
</comment>
<dbReference type="InterPro" id="IPR050682">
    <property type="entry name" value="ModA/WtpA"/>
</dbReference>
<dbReference type="Pfam" id="PF13531">
    <property type="entry name" value="SBP_bac_11"/>
    <property type="match status" value="1"/>
</dbReference>
<evidence type="ECO:0000256" key="6">
    <source>
        <dbReference type="ARBA" id="ARBA00022729"/>
    </source>
</evidence>
<evidence type="ECO:0000256" key="3">
    <source>
        <dbReference type="ARBA" id="ARBA00022448"/>
    </source>
</evidence>
<dbReference type="Gene3D" id="3.40.190.10">
    <property type="entry name" value="Periplasmic binding protein-like II"/>
    <property type="match status" value="2"/>
</dbReference>
<evidence type="ECO:0000256" key="5">
    <source>
        <dbReference type="ARBA" id="ARBA00022723"/>
    </source>
</evidence>
<evidence type="ECO:0000256" key="8">
    <source>
        <dbReference type="ARBA" id="ARBA00023245"/>
    </source>
</evidence>
<dbReference type="GO" id="GO:0005886">
    <property type="term" value="C:plasma membrane"/>
    <property type="evidence" value="ECO:0007669"/>
    <property type="project" value="UniProtKB-SubCell"/>
</dbReference>
<organism evidence="15 16">
    <name type="scientific">Geobacter metallireducens (strain ATCC 53774 / DSM 7210 / GS-15)</name>
    <dbReference type="NCBI Taxonomy" id="269799"/>
    <lineage>
        <taxon>Bacteria</taxon>
        <taxon>Pseudomonadati</taxon>
        <taxon>Thermodesulfobacteriota</taxon>
        <taxon>Desulfuromonadia</taxon>
        <taxon>Geobacterales</taxon>
        <taxon>Geobacteraceae</taxon>
        <taxon>Geobacter</taxon>
    </lineage>
</organism>
<dbReference type="SUPFAM" id="SSF53850">
    <property type="entry name" value="Periplasmic binding protein-like II"/>
    <property type="match status" value="1"/>
</dbReference>
<comment type="subunit">
    <text evidence="10">The complex is composed of two ATP-binding proteins (ModC), two transmembrane proteins (ModB) and a solute-binding protein (ModA).</text>
</comment>
<evidence type="ECO:0000256" key="11">
    <source>
        <dbReference type="ARBA" id="ARBA00073171"/>
    </source>
</evidence>
<sequence>MKNMIMNAITLAFCCILFAAPAALAGELNLSAAASLKDAINELSAVFVQKHPEVKIARNYGGSGVLAKQIEQGAPADLFISANPEWLDYLRERKLVESATIGTFAYNTLVFAGAAKQQAAGMNDLPKLRKIAVGSPRSVPAGEYALEAMRKAGIEKELAGKLVMAKDVREAMKYAELGEVDGAFVYRTDALLLGKQAKILFVVPEGLHGRVTYPLALTVAGAKKKEARGFLRFLRSVEAKRILVRYGFAVK</sequence>
<dbReference type="GO" id="GO:0015689">
    <property type="term" value="P:molybdate ion transport"/>
    <property type="evidence" value="ECO:0007669"/>
    <property type="project" value="InterPro"/>
</dbReference>
<keyword evidence="8" id="KW-0826">Tungsten</keyword>
<dbReference type="PANTHER" id="PTHR30632">
    <property type="entry name" value="MOLYBDATE-BINDING PERIPLASMIC PROTEIN"/>
    <property type="match status" value="1"/>
</dbReference>
<dbReference type="PANTHER" id="PTHR30632:SF0">
    <property type="entry name" value="SULFATE-BINDING PROTEIN"/>
    <property type="match status" value="1"/>
</dbReference>
<feature type="signal peptide" evidence="14">
    <location>
        <begin position="1"/>
        <end position="25"/>
    </location>
</feature>
<feature type="binding site" evidence="13">
    <location>
        <position position="63"/>
    </location>
    <ligand>
        <name>molybdate</name>
        <dbReference type="ChEBI" id="CHEBI:36264"/>
    </ligand>
</feature>
<feature type="chain" id="PRO_5004223307" description="Molybdate-binding protein ModA" evidence="14">
    <location>
        <begin position="26"/>
        <end position="251"/>
    </location>
</feature>
<evidence type="ECO:0000256" key="10">
    <source>
        <dbReference type="ARBA" id="ARBA00062515"/>
    </source>
</evidence>
<dbReference type="EMBL" id="CP000148">
    <property type="protein sequence ID" value="ABB30755.1"/>
    <property type="molecule type" value="Genomic_DNA"/>
</dbReference>
<comment type="subcellular location">
    <subcellularLocation>
        <location evidence="1">Cell membrane</location>
    </subcellularLocation>
</comment>
<dbReference type="NCBIfam" id="TIGR01256">
    <property type="entry name" value="modA"/>
    <property type="match status" value="1"/>
</dbReference>
<keyword evidence="7" id="KW-0472">Membrane</keyword>
<evidence type="ECO:0000256" key="2">
    <source>
        <dbReference type="ARBA" id="ARBA00009175"/>
    </source>
</evidence>
<protein>
    <recommendedName>
        <fullName evidence="11">Molybdate-binding protein ModA</fullName>
    </recommendedName>
    <alternativeName>
        <fullName evidence="12">Molybdate/tungstate-binding protein ModA</fullName>
    </alternativeName>
</protein>
<reference evidence="15 16" key="2">
    <citation type="journal article" date="2009" name="BMC Microbiol.">
        <title>The genome sequence of Geobacter metallireducens: features of metabolism, physiology and regulation common and dissimilar to Geobacter sulfurreducens.</title>
        <authorList>
            <person name="Aklujkar M."/>
            <person name="Krushkal J."/>
            <person name="DiBartolo G."/>
            <person name="Lapidus A."/>
            <person name="Land M.L."/>
            <person name="Lovley D.R."/>
        </authorList>
    </citation>
    <scope>NUCLEOTIDE SEQUENCE [LARGE SCALE GENOMIC DNA]</scope>
    <source>
        <strain evidence="16">ATCC 53774 / DSM 7210 / GS-15</strain>
    </source>
</reference>
<dbReference type="InterPro" id="IPR005950">
    <property type="entry name" value="ModA"/>
</dbReference>
<dbReference type="FunFam" id="3.40.190.10:FF:000030">
    <property type="entry name" value="Molybdate ABC transporter substrate-binding protein"/>
    <property type="match status" value="1"/>
</dbReference>
<evidence type="ECO:0000256" key="1">
    <source>
        <dbReference type="ARBA" id="ARBA00004236"/>
    </source>
</evidence>
<evidence type="ECO:0000256" key="12">
    <source>
        <dbReference type="ARBA" id="ARBA00078141"/>
    </source>
</evidence>
<dbReference type="RefSeq" id="WP_004512208.1">
    <property type="nucleotide sequence ID" value="NC_007517.1"/>
</dbReference>
<dbReference type="AlphaFoldDB" id="Q39YB9"/>
<dbReference type="eggNOG" id="COG0725">
    <property type="taxonomic scope" value="Bacteria"/>
</dbReference>
<dbReference type="PIRSF" id="PIRSF004846">
    <property type="entry name" value="ModA"/>
    <property type="match status" value="1"/>
</dbReference>
<evidence type="ECO:0000256" key="4">
    <source>
        <dbReference type="ARBA" id="ARBA00022475"/>
    </source>
</evidence>
<feature type="binding site" evidence="13">
    <location>
        <position position="141"/>
    </location>
    <ligand>
        <name>molybdate</name>
        <dbReference type="ChEBI" id="CHEBI:36264"/>
    </ligand>
</feature>
<evidence type="ECO:0000256" key="14">
    <source>
        <dbReference type="SAM" id="SignalP"/>
    </source>
</evidence>